<protein>
    <submittedName>
        <fullName evidence="2">Helix-turn-helix transcriptional regulator</fullName>
    </submittedName>
</protein>
<dbReference type="GO" id="GO:0003677">
    <property type="term" value="F:DNA binding"/>
    <property type="evidence" value="ECO:0007669"/>
    <property type="project" value="InterPro"/>
</dbReference>
<name>A0A973W2I4_9BRAD</name>
<proteinExistence type="predicted"/>
<dbReference type="Gene3D" id="1.10.260.40">
    <property type="entry name" value="lambda repressor-like DNA-binding domains"/>
    <property type="match status" value="1"/>
</dbReference>
<dbReference type="PROSITE" id="PS50943">
    <property type="entry name" value="HTH_CROC1"/>
    <property type="match status" value="1"/>
</dbReference>
<dbReference type="SUPFAM" id="SSF47413">
    <property type="entry name" value="lambda repressor-like DNA-binding domains"/>
    <property type="match status" value="1"/>
</dbReference>
<dbReference type="RefSeq" id="WP_166205649.1">
    <property type="nucleotide sequence ID" value="NZ_CP088285.1"/>
</dbReference>
<dbReference type="AlphaFoldDB" id="A0A973W2I4"/>
<dbReference type="EMBL" id="JAAOLE020000001">
    <property type="protein sequence ID" value="NVI46323.1"/>
    <property type="molecule type" value="Genomic_DNA"/>
</dbReference>
<evidence type="ECO:0000313" key="2">
    <source>
        <dbReference type="EMBL" id="NVI46323.1"/>
    </source>
</evidence>
<comment type="caution">
    <text evidence="2">The sequence shown here is derived from an EMBL/GenBank/DDBJ whole genome shotgun (WGS) entry which is preliminary data.</text>
</comment>
<gene>
    <name evidence="2" type="ORF">HAP48_025855</name>
</gene>
<reference evidence="2" key="1">
    <citation type="submission" date="2020-06" db="EMBL/GenBank/DDBJ databases">
        <title>Whole Genome Sequence of Bradyrhizobium sp. Strain 1S1.</title>
        <authorList>
            <person name="Bromfield E.S.P."/>
            <person name="Cloutier S."/>
        </authorList>
    </citation>
    <scope>NUCLEOTIDE SEQUENCE [LARGE SCALE GENOMIC DNA]</scope>
    <source>
        <strain evidence="2">1S1</strain>
    </source>
</reference>
<organism evidence="2">
    <name type="scientific">Bradyrhizobium septentrionale</name>
    <dbReference type="NCBI Taxonomy" id="1404411"/>
    <lineage>
        <taxon>Bacteria</taxon>
        <taxon>Pseudomonadati</taxon>
        <taxon>Pseudomonadota</taxon>
        <taxon>Alphaproteobacteria</taxon>
        <taxon>Hyphomicrobiales</taxon>
        <taxon>Nitrobacteraceae</taxon>
        <taxon>Bradyrhizobium</taxon>
    </lineage>
</organism>
<feature type="domain" description="HTH cro/C1-type" evidence="1">
    <location>
        <begin position="26"/>
        <end position="71"/>
    </location>
</feature>
<accession>A0A973W2I4</accession>
<dbReference type="CDD" id="cd00093">
    <property type="entry name" value="HTH_XRE"/>
    <property type="match status" value="1"/>
</dbReference>
<dbReference type="InterPro" id="IPR010982">
    <property type="entry name" value="Lambda_DNA-bd_dom_sf"/>
</dbReference>
<sequence>MFLKLAGMIESQLRDAYARRHEAGRLTQSGIARELGVNRSAIHNRLSGTTNMTIETIADMVWALGHDIDVKIVDPELKADANYFLEEECEELVDPPAFETARDPVNDNGRPIIEYAL</sequence>
<evidence type="ECO:0000259" key="1">
    <source>
        <dbReference type="PROSITE" id="PS50943"/>
    </source>
</evidence>
<dbReference type="InterPro" id="IPR001387">
    <property type="entry name" value="Cro/C1-type_HTH"/>
</dbReference>